<dbReference type="PANTHER" id="PTHR28047">
    <property type="entry name" value="PROTEIN DCG1"/>
    <property type="match status" value="1"/>
</dbReference>
<sequence length="247" mass="26097">MSKDDQIHILVINPNSSQEMTADVERATSSVRLPPDVQLAFATAPSPAPASINSLADGVLSAAAVFNSTVLVNAGHVPDAIVVACFSPHPLVQMYRETLRTVVVGIYEAAVQTAIQHGRFGIVTTGEYWETVLYDALESSAGICKERCVGVRGTNVAVLDLNSESHHGAGNETRAAMLNASLELLRKGANAIVLGCAGMAPLAKQLQDDLLTAEPWRAGLKTQRVPVVDGVRAAIEIAASLVRQTHV</sequence>
<dbReference type="AlphaFoldDB" id="A0A165ND70"/>
<comment type="similarity">
    <text evidence="1">Belongs to the HyuE racemase family.</text>
</comment>
<dbReference type="EMBL" id="KV425900">
    <property type="protein sequence ID" value="KZW00576.1"/>
    <property type="molecule type" value="Genomic_DNA"/>
</dbReference>
<dbReference type="InterPro" id="IPR052186">
    <property type="entry name" value="Hydantoin_racemase-like"/>
</dbReference>
<evidence type="ECO:0008006" key="4">
    <source>
        <dbReference type="Google" id="ProtNLM"/>
    </source>
</evidence>
<evidence type="ECO:0000313" key="2">
    <source>
        <dbReference type="EMBL" id="KZW00576.1"/>
    </source>
</evidence>
<reference evidence="2 3" key="1">
    <citation type="journal article" date="2016" name="Mol. Biol. Evol.">
        <title>Comparative Genomics of Early-Diverging Mushroom-Forming Fungi Provides Insights into the Origins of Lignocellulose Decay Capabilities.</title>
        <authorList>
            <person name="Nagy L.G."/>
            <person name="Riley R."/>
            <person name="Tritt A."/>
            <person name="Adam C."/>
            <person name="Daum C."/>
            <person name="Floudas D."/>
            <person name="Sun H."/>
            <person name="Yadav J.S."/>
            <person name="Pangilinan J."/>
            <person name="Larsson K.H."/>
            <person name="Matsuura K."/>
            <person name="Barry K."/>
            <person name="Labutti K."/>
            <person name="Kuo R."/>
            <person name="Ohm R.A."/>
            <person name="Bhattacharya S.S."/>
            <person name="Shirouzu T."/>
            <person name="Yoshinaga Y."/>
            <person name="Martin F.M."/>
            <person name="Grigoriev I.V."/>
            <person name="Hibbett D.S."/>
        </authorList>
    </citation>
    <scope>NUCLEOTIDE SEQUENCE [LARGE SCALE GENOMIC DNA]</scope>
    <source>
        <strain evidence="2 3">HHB12029</strain>
    </source>
</reference>
<dbReference type="InterPro" id="IPR053714">
    <property type="entry name" value="Iso_Racemase_Enz_sf"/>
</dbReference>
<dbReference type="InParanoid" id="A0A165ND70"/>
<keyword evidence="3" id="KW-1185">Reference proteome</keyword>
<dbReference type="STRING" id="1314781.A0A165ND70"/>
<organism evidence="2 3">
    <name type="scientific">Exidia glandulosa HHB12029</name>
    <dbReference type="NCBI Taxonomy" id="1314781"/>
    <lineage>
        <taxon>Eukaryota</taxon>
        <taxon>Fungi</taxon>
        <taxon>Dikarya</taxon>
        <taxon>Basidiomycota</taxon>
        <taxon>Agaricomycotina</taxon>
        <taxon>Agaricomycetes</taxon>
        <taxon>Auriculariales</taxon>
        <taxon>Exidiaceae</taxon>
        <taxon>Exidia</taxon>
    </lineage>
</organism>
<dbReference type="Pfam" id="PF01177">
    <property type="entry name" value="Asp_Glu_race"/>
    <property type="match status" value="1"/>
</dbReference>
<name>A0A165ND70_EXIGL</name>
<evidence type="ECO:0000313" key="3">
    <source>
        <dbReference type="Proteomes" id="UP000077266"/>
    </source>
</evidence>
<dbReference type="OrthoDB" id="412018at2759"/>
<proteinExistence type="inferred from homology"/>
<dbReference type="GO" id="GO:0047661">
    <property type="term" value="F:amino-acid racemase activity"/>
    <property type="evidence" value="ECO:0007669"/>
    <property type="project" value="InterPro"/>
</dbReference>
<dbReference type="Gene3D" id="3.40.50.12500">
    <property type="match status" value="1"/>
</dbReference>
<dbReference type="Proteomes" id="UP000077266">
    <property type="component" value="Unassembled WGS sequence"/>
</dbReference>
<dbReference type="PANTHER" id="PTHR28047:SF5">
    <property type="entry name" value="PROTEIN DCG1"/>
    <property type="match status" value="1"/>
</dbReference>
<dbReference type="InterPro" id="IPR015942">
    <property type="entry name" value="Asp/Glu/hydantoin_racemase"/>
</dbReference>
<evidence type="ECO:0000256" key="1">
    <source>
        <dbReference type="ARBA" id="ARBA00038414"/>
    </source>
</evidence>
<accession>A0A165ND70</accession>
<gene>
    <name evidence="2" type="ORF">EXIGLDRAFT_721343</name>
</gene>
<dbReference type="FunCoup" id="A0A165ND70">
    <property type="interactions" value="6"/>
</dbReference>
<protein>
    <recommendedName>
        <fullName evidence="4">Hydantoin racemase</fullName>
    </recommendedName>
</protein>